<organism evidence="3 4">
    <name type="scientific">Murimonas intestini</name>
    <dbReference type="NCBI Taxonomy" id="1337051"/>
    <lineage>
        <taxon>Bacteria</taxon>
        <taxon>Bacillati</taxon>
        <taxon>Bacillota</taxon>
        <taxon>Clostridia</taxon>
        <taxon>Lachnospirales</taxon>
        <taxon>Lachnospiraceae</taxon>
        <taxon>Murimonas</taxon>
    </lineage>
</organism>
<reference evidence="3 4" key="1">
    <citation type="submission" date="2018-05" db="EMBL/GenBank/DDBJ databases">
        <authorList>
            <person name="Goeker M."/>
            <person name="Huntemann M."/>
            <person name="Clum A."/>
            <person name="Pillay M."/>
            <person name="Palaniappan K."/>
            <person name="Varghese N."/>
            <person name="Mikhailova N."/>
            <person name="Stamatis D."/>
            <person name="Reddy T."/>
            <person name="Daum C."/>
            <person name="Shapiro N."/>
            <person name="Ivanova N."/>
            <person name="Kyrpides N."/>
            <person name="Woyke T."/>
        </authorList>
    </citation>
    <scope>NUCLEOTIDE SEQUENCE [LARGE SCALE GENOMIC DNA]</scope>
    <source>
        <strain evidence="3 4">DSM 26524</strain>
    </source>
</reference>
<dbReference type="InterPro" id="IPR015995">
    <property type="entry name" value="MlrC_N"/>
</dbReference>
<comment type="caution">
    <text evidence="3">The sequence shown here is derived from an EMBL/GenBank/DDBJ whole genome shotgun (WGS) entry which is preliminary data.</text>
</comment>
<gene>
    <name evidence="3" type="ORF">C7383_10415</name>
</gene>
<keyword evidence="4" id="KW-1185">Reference proteome</keyword>
<dbReference type="Proteomes" id="UP000245412">
    <property type="component" value="Unassembled WGS sequence"/>
</dbReference>
<evidence type="ECO:0000313" key="4">
    <source>
        <dbReference type="Proteomes" id="UP000245412"/>
    </source>
</evidence>
<name>A0AB73T534_9FIRM</name>
<accession>A0AB73T534</accession>
<dbReference type="Pfam" id="PF07171">
    <property type="entry name" value="MlrC_C"/>
    <property type="match status" value="1"/>
</dbReference>
<proteinExistence type="predicted"/>
<protein>
    <submittedName>
        <fullName evidence="3">Microcystin degradation protein MlrC</fullName>
    </submittedName>
</protein>
<dbReference type="EMBL" id="QGGY01000004">
    <property type="protein sequence ID" value="PWJ76570.1"/>
    <property type="molecule type" value="Genomic_DNA"/>
</dbReference>
<dbReference type="RefSeq" id="WP_109625721.1">
    <property type="nucleotide sequence ID" value="NZ_JANKBI010000008.1"/>
</dbReference>
<feature type="domain" description="Microcystin LR degradation protein MlrC C-terminal" evidence="1">
    <location>
        <begin position="293"/>
        <end position="466"/>
    </location>
</feature>
<evidence type="ECO:0000259" key="2">
    <source>
        <dbReference type="Pfam" id="PF07364"/>
    </source>
</evidence>
<evidence type="ECO:0000259" key="1">
    <source>
        <dbReference type="Pfam" id="PF07171"/>
    </source>
</evidence>
<sequence>MKVLAGGIHQEANTFSGVRMVYNDFRRYHGAELLDCLPQCRLFKEAGYEVIPAVFATTIPSAPLDRTEFDKFIEDFFSSCNDKGVPNAIYLCMHGAMYIKGVGSGELYFIKKLREKYGEKVPVFASFDFHGNMFPELAEKLNYVTAYKTAPHVDETETGERAVRALISSLKSGKIPEVKCISIPMTFPGEMVITGEFPSCEIQSCTEAIVRDKLAMEVSWFCGFIWSDSMENHMSLAVTSWEFSEELEKRVKAAVNKIWSLRREFHFNIPALEVDEGLHTALKRAGNMKKVFLSDSGDNVTAGTSGDNAFMADAILKYIKKHPSCADRKILITGIADREAVNCCTKREPGEELILSIGGKLDSSSTAVEGCFTLIRTGVIPESRSNKSMPFALARKGNTDILLNAERYAYTDPRQFEALDIDLEEYDLICIKLGYLYAELEEIANAAYMVFSPGNAPQKPRMIPYAKERKDFYPLADVEFDMDGEWEGWWKRG</sequence>
<evidence type="ECO:0000313" key="3">
    <source>
        <dbReference type="EMBL" id="PWJ76570.1"/>
    </source>
</evidence>
<dbReference type="Pfam" id="PF07364">
    <property type="entry name" value="DUF1485"/>
    <property type="match status" value="1"/>
</dbReference>
<dbReference type="InterPro" id="IPR010799">
    <property type="entry name" value="MlrC_C"/>
</dbReference>
<dbReference type="AlphaFoldDB" id="A0AB73T534"/>
<feature type="domain" description="Microcystin LR degradation protein MlrC N-terminal" evidence="2">
    <location>
        <begin position="2"/>
        <end position="281"/>
    </location>
</feature>